<accession>A0ABQ2VU03</accession>
<proteinExistence type="predicted"/>
<dbReference type="Proteomes" id="UP000660675">
    <property type="component" value="Unassembled WGS sequence"/>
</dbReference>
<keyword evidence="3" id="KW-1185">Reference proteome</keyword>
<evidence type="ECO:0000313" key="2">
    <source>
        <dbReference type="EMBL" id="GGV75468.1"/>
    </source>
</evidence>
<name>A0ABQ2VU03_9ACTN</name>
<feature type="region of interest" description="Disordered" evidence="1">
    <location>
        <begin position="1"/>
        <end position="21"/>
    </location>
</feature>
<evidence type="ECO:0000313" key="3">
    <source>
        <dbReference type="Proteomes" id="UP000660675"/>
    </source>
</evidence>
<reference evidence="3" key="1">
    <citation type="journal article" date="2019" name="Int. J. Syst. Evol. Microbiol.">
        <title>The Global Catalogue of Microorganisms (GCM) 10K type strain sequencing project: providing services to taxonomists for standard genome sequencing and annotation.</title>
        <authorList>
            <consortium name="The Broad Institute Genomics Platform"/>
            <consortium name="The Broad Institute Genome Sequencing Center for Infectious Disease"/>
            <person name="Wu L."/>
            <person name="Ma J."/>
        </authorList>
    </citation>
    <scope>NUCLEOTIDE SEQUENCE [LARGE SCALE GENOMIC DNA]</scope>
    <source>
        <strain evidence="3">JCM 4376</strain>
    </source>
</reference>
<evidence type="ECO:0000256" key="1">
    <source>
        <dbReference type="SAM" id="MobiDB-lite"/>
    </source>
</evidence>
<gene>
    <name evidence="2" type="ORF">GCM10015535_05580</name>
</gene>
<sequence length="103" mass="10570">MFEAELVHPAGEAGVGEAGLRDERGESAVGGALRRSFRHQLYGLLPSGLVGQPLWNGANLAASAAVTATFASLSSDRVRIEVGADGKTCRAAARGPVVQWPGA</sequence>
<organism evidence="2 3">
    <name type="scientific">Streptomyces gelaticus</name>
    <dbReference type="NCBI Taxonomy" id="285446"/>
    <lineage>
        <taxon>Bacteria</taxon>
        <taxon>Bacillati</taxon>
        <taxon>Actinomycetota</taxon>
        <taxon>Actinomycetes</taxon>
        <taxon>Kitasatosporales</taxon>
        <taxon>Streptomycetaceae</taxon>
        <taxon>Streptomyces</taxon>
    </lineage>
</organism>
<protein>
    <submittedName>
        <fullName evidence="2">Uncharacterized protein</fullName>
    </submittedName>
</protein>
<comment type="caution">
    <text evidence="2">The sequence shown here is derived from an EMBL/GenBank/DDBJ whole genome shotgun (WGS) entry which is preliminary data.</text>
</comment>
<dbReference type="EMBL" id="BMTF01000002">
    <property type="protein sequence ID" value="GGV75468.1"/>
    <property type="molecule type" value="Genomic_DNA"/>
</dbReference>